<proteinExistence type="predicted"/>
<comment type="caution">
    <text evidence="1">The sequence shown here is derived from an EMBL/GenBank/DDBJ whole genome shotgun (WGS) entry which is preliminary data.</text>
</comment>
<dbReference type="InterPro" id="IPR032329">
    <property type="entry name" value="DUF4855"/>
</dbReference>
<gene>
    <name evidence="1" type="ORF">PACILC2_49480</name>
</gene>
<dbReference type="InterPro" id="IPR008979">
    <property type="entry name" value="Galactose-bd-like_sf"/>
</dbReference>
<sequence length="619" mass="70148">MPYVGYLDERGRAQDDFFDTFLILTTKSPYGGALHRWYDWLQNAVPGRLQDWQYAMDRPFVKNLQLDALEQAVKQVGRELGNHDKQVNVYLTLPFPDPNSRDFGDFNGDGVSDDLSSLDTRNELVRWFIDSMIERFNRQHYKHLKLAGFYWLQEDLDTTVPGEKENVKATADYLNAKEMRLGWIPWSGAGEKANGSKHGFDFTLVQPNHYFQPDTTIQRIKETAELSKNSGQGVEIEFDQRAVENPYYRQVLYNYLIGGVKYGYMADSILAYYQDVYAIYDLYRHRSPIGRKLYGDIYRFAKGTFTPPVGNVEARVVDMDGNPLAGAKVTGEDGFSAVTGTDGKFIANGLYSIRHSFTVTKDGYLSRTVRFDVAEGTAIRKDVVLAPSGGEISEKYILADFEGEFNVGGNSVVTRSFNTVTEYVYSGAQSLKVGFPTGWGPVRAFIDSGSEALNGSDRQFVNYTNTDWSGYDAIAMYVYNATSAEQTLYFEFMYDRYSWSSSVLMNVKLAAGQWNRVEIPFSELRDAGANLKNIIRLSLAMREFPTYGATLYFDDIALLKYNRKPPADTYIELPSPVPTMDIGAEWEPVVKIVRSRRGKAGMRLFPALCLNLPTPRSWK</sequence>
<dbReference type="Pfam" id="PF16147">
    <property type="entry name" value="DUF4855"/>
    <property type="match status" value="1"/>
</dbReference>
<dbReference type="Proteomes" id="UP000680304">
    <property type="component" value="Unassembled WGS sequence"/>
</dbReference>
<evidence type="ECO:0008006" key="3">
    <source>
        <dbReference type="Google" id="ProtNLM"/>
    </source>
</evidence>
<evidence type="ECO:0000313" key="2">
    <source>
        <dbReference type="Proteomes" id="UP000680304"/>
    </source>
</evidence>
<evidence type="ECO:0000313" key="1">
    <source>
        <dbReference type="EMBL" id="GIQ66380.1"/>
    </source>
</evidence>
<dbReference type="EMBL" id="BOVJ01000177">
    <property type="protein sequence ID" value="GIQ66380.1"/>
    <property type="molecule type" value="Genomic_DNA"/>
</dbReference>
<dbReference type="Gene3D" id="2.60.40.1120">
    <property type="entry name" value="Carboxypeptidase-like, regulatory domain"/>
    <property type="match status" value="1"/>
</dbReference>
<dbReference type="SUPFAM" id="SSF49785">
    <property type="entry name" value="Galactose-binding domain-like"/>
    <property type="match status" value="1"/>
</dbReference>
<name>A0ABQ4NDU9_9BACL</name>
<dbReference type="SUPFAM" id="SSF49464">
    <property type="entry name" value="Carboxypeptidase regulatory domain-like"/>
    <property type="match status" value="1"/>
</dbReference>
<dbReference type="Pfam" id="PF13620">
    <property type="entry name" value="CarboxypepD_reg"/>
    <property type="match status" value="1"/>
</dbReference>
<reference evidence="1 2" key="1">
    <citation type="submission" date="2021-04" db="EMBL/GenBank/DDBJ databases">
        <title>Draft genome sequence of Paenibacillus cisolokensis, LC2-13A.</title>
        <authorList>
            <person name="Uke A."/>
            <person name="Chhe C."/>
            <person name="Baramee S."/>
            <person name="Kosugi A."/>
        </authorList>
    </citation>
    <scope>NUCLEOTIDE SEQUENCE [LARGE SCALE GENOMIC DNA]</scope>
    <source>
        <strain evidence="1 2">LC2-13A</strain>
    </source>
</reference>
<organism evidence="1 2">
    <name type="scientific">Paenibacillus cisolokensis</name>
    <dbReference type="NCBI Taxonomy" id="1658519"/>
    <lineage>
        <taxon>Bacteria</taxon>
        <taxon>Bacillati</taxon>
        <taxon>Bacillota</taxon>
        <taxon>Bacilli</taxon>
        <taxon>Bacillales</taxon>
        <taxon>Paenibacillaceae</taxon>
        <taxon>Paenibacillus</taxon>
    </lineage>
</organism>
<accession>A0ABQ4NDU9</accession>
<dbReference type="InterPro" id="IPR008969">
    <property type="entry name" value="CarboxyPept-like_regulatory"/>
</dbReference>
<keyword evidence="2" id="KW-1185">Reference proteome</keyword>
<dbReference type="Gene3D" id="2.60.120.260">
    <property type="entry name" value="Galactose-binding domain-like"/>
    <property type="match status" value="1"/>
</dbReference>
<protein>
    <recommendedName>
        <fullName evidence="3">DUF4855 domain-containing protein</fullName>
    </recommendedName>
</protein>